<evidence type="ECO:0000313" key="2">
    <source>
        <dbReference type="WBParaSite" id="nRc.2.0.1.t29704-RA"/>
    </source>
</evidence>
<reference evidence="2" key="1">
    <citation type="submission" date="2022-11" db="UniProtKB">
        <authorList>
            <consortium name="WormBaseParasite"/>
        </authorList>
    </citation>
    <scope>IDENTIFICATION</scope>
</reference>
<dbReference type="Proteomes" id="UP000887565">
    <property type="component" value="Unplaced"/>
</dbReference>
<name>A0A915JUG0_ROMCU</name>
<protein>
    <submittedName>
        <fullName evidence="2">Uncharacterized protein</fullName>
    </submittedName>
</protein>
<keyword evidence="1" id="KW-1185">Reference proteome</keyword>
<proteinExistence type="predicted"/>
<evidence type="ECO:0000313" key="1">
    <source>
        <dbReference type="Proteomes" id="UP000887565"/>
    </source>
</evidence>
<organism evidence="1 2">
    <name type="scientific">Romanomermis culicivorax</name>
    <name type="common">Nematode worm</name>
    <dbReference type="NCBI Taxonomy" id="13658"/>
    <lineage>
        <taxon>Eukaryota</taxon>
        <taxon>Metazoa</taxon>
        <taxon>Ecdysozoa</taxon>
        <taxon>Nematoda</taxon>
        <taxon>Enoplea</taxon>
        <taxon>Dorylaimia</taxon>
        <taxon>Mermithida</taxon>
        <taxon>Mermithoidea</taxon>
        <taxon>Mermithidae</taxon>
        <taxon>Romanomermis</taxon>
    </lineage>
</organism>
<sequence>MLAGQCIVISNARMSPVLLLSAEMEYLTVSMFQLADKYHGAPSSNAASIQYCKDNQRLKSHESFKARNGH</sequence>
<dbReference type="WBParaSite" id="nRc.2.0.1.t29704-RA">
    <property type="protein sequence ID" value="nRc.2.0.1.t29704-RA"/>
    <property type="gene ID" value="nRc.2.0.1.g29704"/>
</dbReference>
<dbReference type="AlphaFoldDB" id="A0A915JUG0"/>
<accession>A0A915JUG0</accession>